<organism evidence="1 2">
    <name type="scientific">Gossypium schwendimanii</name>
    <name type="common">Cotton</name>
    <dbReference type="NCBI Taxonomy" id="34291"/>
    <lineage>
        <taxon>Eukaryota</taxon>
        <taxon>Viridiplantae</taxon>
        <taxon>Streptophyta</taxon>
        <taxon>Embryophyta</taxon>
        <taxon>Tracheophyta</taxon>
        <taxon>Spermatophyta</taxon>
        <taxon>Magnoliopsida</taxon>
        <taxon>eudicotyledons</taxon>
        <taxon>Gunneridae</taxon>
        <taxon>Pentapetalae</taxon>
        <taxon>rosids</taxon>
        <taxon>malvids</taxon>
        <taxon>Malvales</taxon>
        <taxon>Malvaceae</taxon>
        <taxon>Malvoideae</taxon>
        <taxon>Gossypium</taxon>
    </lineage>
</organism>
<comment type="caution">
    <text evidence="1">The sequence shown here is derived from an EMBL/GenBank/DDBJ whole genome shotgun (WGS) entry which is preliminary data.</text>
</comment>
<keyword evidence="2" id="KW-1185">Reference proteome</keyword>
<dbReference type="EMBL" id="JABFAF010000004">
    <property type="protein sequence ID" value="MBA0852750.1"/>
    <property type="molecule type" value="Genomic_DNA"/>
</dbReference>
<evidence type="ECO:0000313" key="2">
    <source>
        <dbReference type="Proteomes" id="UP000593576"/>
    </source>
</evidence>
<reference evidence="1 2" key="1">
    <citation type="journal article" date="2019" name="Genome Biol. Evol.">
        <title>Insights into the evolution of the New World diploid cottons (Gossypium, subgenus Houzingenia) based on genome sequencing.</title>
        <authorList>
            <person name="Grover C.E."/>
            <person name="Arick M.A. 2nd"/>
            <person name="Thrash A."/>
            <person name="Conover J.L."/>
            <person name="Sanders W.S."/>
            <person name="Peterson D.G."/>
            <person name="Frelichowski J.E."/>
            <person name="Scheffler J.A."/>
            <person name="Scheffler B.E."/>
            <person name="Wendel J.F."/>
        </authorList>
    </citation>
    <scope>NUCLEOTIDE SEQUENCE [LARGE SCALE GENOMIC DNA]</scope>
    <source>
        <strain evidence="1">1</strain>
        <tissue evidence="1">Leaf</tissue>
    </source>
</reference>
<sequence length="87" mass="9920">MGAVVHGKVHVEYQKELFMLKQVSTIPLLQLQMYGSGNLLVLRRHLSIQGYNKGDPFCCSNRNEKCYSSSSKLRYATSRSYDKGSWS</sequence>
<name>A0A7J9L1Z3_GOSSC</name>
<proteinExistence type="predicted"/>
<dbReference type="OrthoDB" id="981670at2759"/>
<accession>A0A7J9L1Z3</accession>
<gene>
    <name evidence="1" type="ORF">Goshw_009373</name>
</gene>
<dbReference type="Proteomes" id="UP000593576">
    <property type="component" value="Unassembled WGS sequence"/>
</dbReference>
<protein>
    <submittedName>
        <fullName evidence="1">Uncharacterized protein</fullName>
    </submittedName>
</protein>
<dbReference type="AlphaFoldDB" id="A0A7J9L1Z3"/>
<evidence type="ECO:0000313" key="1">
    <source>
        <dbReference type="EMBL" id="MBA0852750.1"/>
    </source>
</evidence>